<protein>
    <submittedName>
        <fullName evidence="2">Helix-turn-helix domain-containing protein</fullName>
    </submittedName>
</protein>
<proteinExistence type="predicted"/>
<gene>
    <name evidence="2" type="ORF">SAMN06295967_12211</name>
</gene>
<sequence>MESKVDIESIIFKLNVAMDFNWLYKDPELDLTKLAAHLGVSYSVLSKVIKSYYGLGFRAYINQLRIDKLLEIISSFNTILSIEQSMKISGFKSRVTFFNAFKSRTGMSFTIYWKANNLPKKNELPIFYAVDDQT</sequence>
<keyword evidence="3" id="KW-1185">Reference proteome</keyword>
<organism evidence="2 3">
    <name type="scientific">Belliella buryatensis</name>
    <dbReference type="NCBI Taxonomy" id="1500549"/>
    <lineage>
        <taxon>Bacteria</taxon>
        <taxon>Pseudomonadati</taxon>
        <taxon>Bacteroidota</taxon>
        <taxon>Cytophagia</taxon>
        <taxon>Cytophagales</taxon>
        <taxon>Cyclobacteriaceae</taxon>
        <taxon>Belliella</taxon>
    </lineage>
</organism>
<evidence type="ECO:0000259" key="1">
    <source>
        <dbReference type="PROSITE" id="PS01124"/>
    </source>
</evidence>
<dbReference type="Proteomes" id="UP000198480">
    <property type="component" value="Unassembled WGS sequence"/>
</dbReference>
<evidence type="ECO:0000313" key="2">
    <source>
        <dbReference type="EMBL" id="SNS75296.1"/>
    </source>
</evidence>
<dbReference type="InterPro" id="IPR018060">
    <property type="entry name" value="HTH_AraC"/>
</dbReference>
<dbReference type="AlphaFoldDB" id="A0A239H1F4"/>
<name>A0A239H1F4_9BACT</name>
<accession>A0A239H1F4</accession>
<reference evidence="3" key="1">
    <citation type="submission" date="2017-06" db="EMBL/GenBank/DDBJ databases">
        <authorList>
            <person name="Varghese N."/>
            <person name="Submissions S."/>
        </authorList>
    </citation>
    <scope>NUCLEOTIDE SEQUENCE [LARGE SCALE GENOMIC DNA]</scope>
    <source>
        <strain evidence="3">5C</strain>
    </source>
</reference>
<dbReference type="SMART" id="SM00342">
    <property type="entry name" value="HTH_ARAC"/>
    <property type="match status" value="1"/>
</dbReference>
<evidence type="ECO:0000313" key="3">
    <source>
        <dbReference type="Proteomes" id="UP000198480"/>
    </source>
</evidence>
<dbReference type="Gene3D" id="1.10.10.60">
    <property type="entry name" value="Homeodomain-like"/>
    <property type="match status" value="2"/>
</dbReference>
<feature type="domain" description="HTH araC/xylS-type" evidence="1">
    <location>
        <begin position="24"/>
        <end position="115"/>
    </location>
</feature>
<dbReference type="Pfam" id="PF12833">
    <property type="entry name" value="HTH_18"/>
    <property type="match status" value="1"/>
</dbReference>
<dbReference type="GO" id="GO:0003700">
    <property type="term" value="F:DNA-binding transcription factor activity"/>
    <property type="evidence" value="ECO:0007669"/>
    <property type="project" value="InterPro"/>
</dbReference>
<dbReference type="PROSITE" id="PS01124">
    <property type="entry name" value="HTH_ARAC_FAMILY_2"/>
    <property type="match status" value="1"/>
</dbReference>
<dbReference type="EMBL" id="FZOK01000022">
    <property type="protein sequence ID" value="SNS75296.1"/>
    <property type="molecule type" value="Genomic_DNA"/>
</dbReference>
<dbReference type="RefSeq" id="WP_170932518.1">
    <property type="nucleotide sequence ID" value="NZ_FZOK01000022.1"/>
</dbReference>
<dbReference type="GO" id="GO:0043565">
    <property type="term" value="F:sequence-specific DNA binding"/>
    <property type="evidence" value="ECO:0007669"/>
    <property type="project" value="InterPro"/>
</dbReference>